<reference evidence="1" key="1">
    <citation type="submission" date="2022-01" db="EMBL/GenBank/DDBJ databases">
        <authorList>
            <person name="Braso-Vives M."/>
        </authorList>
    </citation>
    <scope>NUCLEOTIDE SEQUENCE</scope>
</reference>
<evidence type="ECO:0000313" key="1">
    <source>
        <dbReference type="EMBL" id="CAH1241086.1"/>
    </source>
</evidence>
<gene>
    <name evidence="1" type="primary">Hypp6301</name>
    <name evidence="1" type="ORF">BLAG_LOCUS4856</name>
</gene>
<proteinExistence type="predicted"/>
<accession>A0A8J9YSU6</accession>
<protein>
    <submittedName>
        <fullName evidence="1">Hypp6301 protein</fullName>
    </submittedName>
</protein>
<keyword evidence="2" id="KW-1185">Reference proteome</keyword>
<organism evidence="1 2">
    <name type="scientific">Branchiostoma lanceolatum</name>
    <name type="common">Common lancelet</name>
    <name type="synonym">Amphioxus lanceolatum</name>
    <dbReference type="NCBI Taxonomy" id="7740"/>
    <lineage>
        <taxon>Eukaryota</taxon>
        <taxon>Metazoa</taxon>
        <taxon>Chordata</taxon>
        <taxon>Cephalochordata</taxon>
        <taxon>Leptocardii</taxon>
        <taxon>Amphioxiformes</taxon>
        <taxon>Branchiostomatidae</taxon>
        <taxon>Branchiostoma</taxon>
    </lineage>
</organism>
<dbReference type="Proteomes" id="UP000838412">
    <property type="component" value="Chromosome 12"/>
</dbReference>
<dbReference type="AlphaFoldDB" id="A0A8J9YSU6"/>
<evidence type="ECO:0000313" key="2">
    <source>
        <dbReference type="Proteomes" id="UP000838412"/>
    </source>
</evidence>
<dbReference type="EMBL" id="OV696697">
    <property type="protein sequence ID" value="CAH1241086.1"/>
    <property type="molecule type" value="Genomic_DNA"/>
</dbReference>
<sequence length="57" mass="6280">MTTEQCLFSAMSICSVLGHRDADGHGTGQALARYLRGRRGLREGTRETDQDRQALVS</sequence>
<name>A0A8J9YSU6_BRALA</name>